<name>A0AAW5QCK0_9ACTN</name>
<dbReference type="InterPro" id="IPR016162">
    <property type="entry name" value="Ald_DH_N"/>
</dbReference>
<dbReference type="SUPFAM" id="SSF53720">
    <property type="entry name" value="ALDH-like"/>
    <property type="match status" value="1"/>
</dbReference>
<proteinExistence type="inferred from homology"/>
<dbReference type="InterPro" id="IPR016163">
    <property type="entry name" value="Ald_DH_C"/>
</dbReference>
<feature type="domain" description="Aldehyde dehydrogenase" evidence="5">
    <location>
        <begin position="30"/>
        <end position="490"/>
    </location>
</feature>
<comment type="caution">
    <text evidence="6">The sequence shown here is derived from an EMBL/GenBank/DDBJ whole genome shotgun (WGS) entry which is preliminary data.</text>
</comment>
<dbReference type="PROSITE" id="PS00687">
    <property type="entry name" value="ALDEHYDE_DEHYDR_GLU"/>
    <property type="match status" value="1"/>
</dbReference>
<dbReference type="FunFam" id="3.40.605.10:FF:000007">
    <property type="entry name" value="NAD/NADP-dependent betaine aldehyde dehydrogenase"/>
    <property type="match status" value="1"/>
</dbReference>
<dbReference type="AlphaFoldDB" id="A0AAW5QCK0"/>
<dbReference type="RefSeq" id="WP_168169058.1">
    <property type="nucleotide sequence ID" value="NZ_JAFFGT010000064.1"/>
</dbReference>
<keyword evidence="2 4" id="KW-0560">Oxidoreductase</keyword>
<dbReference type="InterPro" id="IPR029510">
    <property type="entry name" value="Ald_DH_CS_GLU"/>
</dbReference>
<sequence>MTDLLNTSEATERLATAALPESLTVIDGDFVDGAGEQFTVTSPVNGAVLGTPRATSPAQVAAATRAARAAQAGWAATSADDRSRMLMRLGMALIGDLDRLAHLITLDNGKTYGEAVLDVYAAAGLLESAAGWATRVKGTTMVEGSGLERLTWRDPVGVVGIFMPFNAPLMFSALKAGAAIAAGNTVVVKSPDQNPYAAAAFAEHAAAVGIPAGVINLVQGGAEVGRALVEADEIDMLSFTGSSRVGVMVGEEAVRRHKRLILELGGKSANIVYDDADLDQAVTGSLGAIFRNSGQRCFSGSRLLLQDGIHEEFLGRYVAEASGLRVGDPFDPATQVGTLITHRDVDRVHQIVERARAQGATVLCGGEPVTTPGGGAHYPPTVIDCTDVPDASVLKDEVFGPVVAVQMFSTEQQAIELANSTEYALAGGCWTGDIGRALRTARAVDAGMFWINSYAVHGGVETTIGGRRASGFGQEMGEEGFLAYTNVKSVLIDAHGPSAKEM</sequence>
<dbReference type="Gene3D" id="3.40.605.10">
    <property type="entry name" value="Aldehyde Dehydrogenase, Chain A, domain 1"/>
    <property type="match status" value="1"/>
</dbReference>
<evidence type="ECO:0000256" key="2">
    <source>
        <dbReference type="ARBA" id="ARBA00023002"/>
    </source>
</evidence>
<dbReference type="PANTHER" id="PTHR11699">
    <property type="entry name" value="ALDEHYDE DEHYDROGENASE-RELATED"/>
    <property type="match status" value="1"/>
</dbReference>
<feature type="active site" evidence="3">
    <location>
        <position position="263"/>
    </location>
</feature>
<evidence type="ECO:0000259" key="5">
    <source>
        <dbReference type="Pfam" id="PF00171"/>
    </source>
</evidence>
<comment type="similarity">
    <text evidence="1 4">Belongs to the aldehyde dehydrogenase family.</text>
</comment>
<dbReference type="InterPro" id="IPR016161">
    <property type="entry name" value="Ald_DH/histidinol_DH"/>
</dbReference>
<evidence type="ECO:0000256" key="4">
    <source>
        <dbReference type="RuleBase" id="RU003345"/>
    </source>
</evidence>
<evidence type="ECO:0000256" key="3">
    <source>
        <dbReference type="PROSITE-ProRule" id="PRU10007"/>
    </source>
</evidence>
<evidence type="ECO:0000313" key="6">
    <source>
        <dbReference type="EMBL" id="MCT2118886.1"/>
    </source>
</evidence>
<dbReference type="GO" id="GO:0016620">
    <property type="term" value="F:oxidoreductase activity, acting on the aldehyde or oxo group of donors, NAD or NADP as acceptor"/>
    <property type="evidence" value="ECO:0007669"/>
    <property type="project" value="InterPro"/>
</dbReference>
<dbReference type="Proteomes" id="UP001206890">
    <property type="component" value="Unassembled WGS sequence"/>
</dbReference>
<accession>A0AAW5QCK0</accession>
<protein>
    <submittedName>
        <fullName evidence="6">Aldehyde dehydrogenase family protein</fullName>
    </submittedName>
</protein>
<dbReference type="Pfam" id="PF00171">
    <property type="entry name" value="Aldedh"/>
    <property type="match status" value="1"/>
</dbReference>
<dbReference type="Gene3D" id="3.40.309.10">
    <property type="entry name" value="Aldehyde Dehydrogenase, Chain A, domain 2"/>
    <property type="match status" value="1"/>
</dbReference>
<dbReference type="CDD" id="cd07078">
    <property type="entry name" value="ALDH"/>
    <property type="match status" value="1"/>
</dbReference>
<reference evidence="6" key="1">
    <citation type="submission" date="2022-04" db="EMBL/GenBank/DDBJ databases">
        <title>Human microbiome associated bacterial genomes.</title>
        <authorList>
            <person name="Sandstrom S."/>
            <person name="Salamzade R."/>
            <person name="Kalan L.R."/>
        </authorList>
    </citation>
    <scope>NUCLEOTIDE SEQUENCE</scope>
    <source>
        <strain evidence="6">P3-SID1762</strain>
    </source>
</reference>
<evidence type="ECO:0000313" key="7">
    <source>
        <dbReference type="Proteomes" id="UP001206890"/>
    </source>
</evidence>
<dbReference type="EMBL" id="JALXTC010000084">
    <property type="protein sequence ID" value="MCT2118886.1"/>
    <property type="molecule type" value="Genomic_DNA"/>
</dbReference>
<dbReference type="InterPro" id="IPR015590">
    <property type="entry name" value="Aldehyde_DH_dom"/>
</dbReference>
<organism evidence="6 7">
    <name type="scientific">Dietzia cinnamea</name>
    <dbReference type="NCBI Taxonomy" id="321318"/>
    <lineage>
        <taxon>Bacteria</taxon>
        <taxon>Bacillati</taxon>
        <taxon>Actinomycetota</taxon>
        <taxon>Actinomycetes</taxon>
        <taxon>Mycobacteriales</taxon>
        <taxon>Dietziaceae</taxon>
        <taxon>Dietzia</taxon>
    </lineage>
</organism>
<evidence type="ECO:0000256" key="1">
    <source>
        <dbReference type="ARBA" id="ARBA00009986"/>
    </source>
</evidence>
<gene>
    <name evidence="6" type="ORF">M3D93_14200</name>
</gene>
<dbReference type="FunFam" id="3.40.309.10:FF:000012">
    <property type="entry name" value="Betaine aldehyde dehydrogenase"/>
    <property type="match status" value="1"/>
</dbReference>